<evidence type="ECO:0000313" key="2">
    <source>
        <dbReference type="Proteomes" id="UP000316621"/>
    </source>
</evidence>
<evidence type="ECO:0000313" key="1">
    <source>
        <dbReference type="EMBL" id="RZC71319.1"/>
    </source>
</evidence>
<sequence length="89" mass="10233">MLISLYFLKKFCSIKLLRIARNKKKGKCKHLGLSSLNLLRTSEEHRKLVEGIMKRGKIGRLKIEAVGISYECPEINLDTLFQQLMPKSS</sequence>
<proteinExistence type="predicted"/>
<protein>
    <submittedName>
        <fullName evidence="1">Uncharacterized protein</fullName>
    </submittedName>
</protein>
<name>A0A4Y7KH86_PAPSO</name>
<accession>A0A4Y7KH86</accession>
<dbReference type="Gramene" id="RZC71319">
    <property type="protein sequence ID" value="RZC71319"/>
    <property type="gene ID" value="C5167_034494"/>
</dbReference>
<reference evidence="1 2" key="1">
    <citation type="journal article" date="2018" name="Science">
        <title>The opium poppy genome and morphinan production.</title>
        <authorList>
            <person name="Guo L."/>
            <person name="Winzer T."/>
            <person name="Yang X."/>
            <person name="Li Y."/>
            <person name="Ning Z."/>
            <person name="He Z."/>
            <person name="Teodor R."/>
            <person name="Lu Y."/>
            <person name="Bowser T.A."/>
            <person name="Graham I.A."/>
            <person name="Ye K."/>
        </authorList>
    </citation>
    <scope>NUCLEOTIDE SEQUENCE [LARGE SCALE GENOMIC DNA]</scope>
    <source>
        <strain evidence="2">cv. HN1</strain>
        <tissue evidence="1">Leaves</tissue>
    </source>
</reference>
<dbReference type="STRING" id="3469.A0A4Y7KH86"/>
<dbReference type="AlphaFoldDB" id="A0A4Y7KH86"/>
<dbReference type="Proteomes" id="UP000316621">
    <property type="component" value="Chromosome 7"/>
</dbReference>
<gene>
    <name evidence="1" type="ORF">C5167_034494</name>
</gene>
<dbReference type="EMBL" id="CM010721">
    <property type="protein sequence ID" value="RZC71319.1"/>
    <property type="molecule type" value="Genomic_DNA"/>
</dbReference>
<organism evidence="1 2">
    <name type="scientific">Papaver somniferum</name>
    <name type="common">Opium poppy</name>
    <dbReference type="NCBI Taxonomy" id="3469"/>
    <lineage>
        <taxon>Eukaryota</taxon>
        <taxon>Viridiplantae</taxon>
        <taxon>Streptophyta</taxon>
        <taxon>Embryophyta</taxon>
        <taxon>Tracheophyta</taxon>
        <taxon>Spermatophyta</taxon>
        <taxon>Magnoliopsida</taxon>
        <taxon>Ranunculales</taxon>
        <taxon>Papaveraceae</taxon>
        <taxon>Papaveroideae</taxon>
        <taxon>Papaver</taxon>
    </lineage>
</organism>
<keyword evidence="2" id="KW-1185">Reference proteome</keyword>